<dbReference type="AlphaFoldDB" id="A0A6P7FBM7"/>
<dbReference type="RefSeq" id="XP_028130918.1">
    <property type="nucleotide sequence ID" value="XM_028275117.1"/>
</dbReference>
<dbReference type="RefSeq" id="XP_028130917.1">
    <property type="nucleotide sequence ID" value="XM_028275116.1"/>
</dbReference>
<sequence>MSNEFKDRFYENLDKIISTKRDDNSAYLSREKYDLICNQVKEAKRQAKKTALSYRRLAKYDVVNVANHFKLIAPLQEGKETFLYYVKKEELFDILYEVHLSIDHEGRTRMLNFLNDKFKNITQEVVTLFLFYRHTLLPAAKIGDTVRLPVPDVDRGRADARNILGVVTTVEDNMYYIILGQKRAHYHSYLQEISSVYVRLPLLLPKKFQLLKNLFVRLQRLHLYVVVKDTKDARAKLNVVQKSAAVRQLIFFMQL</sequence>
<gene>
    <name evidence="1 2" type="primary">LOC114326700</name>
</gene>
<protein>
    <submittedName>
        <fullName evidence="1">Uncharacterized protein LOC114326700 isoform X1</fullName>
    </submittedName>
    <submittedName>
        <fullName evidence="2">Uncharacterized protein LOC114326700 isoform X2</fullName>
    </submittedName>
</protein>
<evidence type="ECO:0000313" key="2">
    <source>
        <dbReference type="RefSeq" id="XP_028130918.1"/>
    </source>
</evidence>
<organism evidence="2">
    <name type="scientific">Diabrotica virgifera virgifera</name>
    <name type="common">western corn rootworm</name>
    <dbReference type="NCBI Taxonomy" id="50390"/>
    <lineage>
        <taxon>Eukaryota</taxon>
        <taxon>Metazoa</taxon>
        <taxon>Ecdysozoa</taxon>
        <taxon>Arthropoda</taxon>
        <taxon>Hexapoda</taxon>
        <taxon>Insecta</taxon>
        <taxon>Pterygota</taxon>
        <taxon>Neoptera</taxon>
        <taxon>Endopterygota</taxon>
        <taxon>Coleoptera</taxon>
        <taxon>Polyphaga</taxon>
        <taxon>Cucujiformia</taxon>
        <taxon>Chrysomeloidea</taxon>
        <taxon>Chrysomelidae</taxon>
        <taxon>Galerucinae</taxon>
        <taxon>Diabroticina</taxon>
        <taxon>Diabroticites</taxon>
        <taxon>Diabrotica</taxon>
    </lineage>
</organism>
<evidence type="ECO:0000313" key="1">
    <source>
        <dbReference type="RefSeq" id="XP_028130917.1"/>
    </source>
</evidence>
<reference evidence="1 2" key="1">
    <citation type="submission" date="2025-04" db="UniProtKB">
        <authorList>
            <consortium name="RefSeq"/>
        </authorList>
    </citation>
    <scope>IDENTIFICATION</scope>
    <source>
        <tissue evidence="1 2">Whole insect</tissue>
    </source>
</reference>
<name>A0A6P7FBM7_DIAVI</name>
<proteinExistence type="predicted"/>
<accession>A0A6P7FBM7</accession>